<reference evidence="6" key="3">
    <citation type="journal article" date="2017" name="Nature">
        <title>Genome sequence of the progenitor of the wheat D genome Aegilops tauschii.</title>
        <authorList>
            <person name="Luo M.C."/>
            <person name="Gu Y.Q."/>
            <person name="Puiu D."/>
            <person name="Wang H."/>
            <person name="Twardziok S.O."/>
            <person name="Deal K.R."/>
            <person name="Huo N."/>
            <person name="Zhu T."/>
            <person name="Wang L."/>
            <person name="Wang Y."/>
            <person name="McGuire P.E."/>
            <person name="Liu S."/>
            <person name="Long H."/>
            <person name="Ramasamy R.K."/>
            <person name="Rodriguez J.C."/>
            <person name="Van S.L."/>
            <person name="Yuan L."/>
            <person name="Wang Z."/>
            <person name="Xia Z."/>
            <person name="Xiao L."/>
            <person name="Anderson O.D."/>
            <person name="Ouyang S."/>
            <person name="Liang Y."/>
            <person name="Zimin A.V."/>
            <person name="Pertea G."/>
            <person name="Qi P."/>
            <person name="Bennetzen J.L."/>
            <person name="Dai X."/>
            <person name="Dawson M.W."/>
            <person name="Muller H.G."/>
            <person name="Kugler K."/>
            <person name="Rivarola-Duarte L."/>
            <person name="Spannagl M."/>
            <person name="Mayer K.F.X."/>
            <person name="Lu F.H."/>
            <person name="Bevan M.W."/>
            <person name="Leroy P."/>
            <person name="Li P."/>
            <person name="You F.M."/>
            <person name="Sun Q."/>
            <person name="Liu Z."/>
            <person name="Lyons E."/>
            <person name="Wicker T."/>
            <person name="Salzberg S.L."/>
            <person name="Devos K.M."/>
            <person name="Dvorak J."/>
        </authorList>
    </citation>
    <scope>NUCLEOTIDE SEQUENCE [LARGE SCALE GENOMIC DNA]</scope>
    <source>
        <strain evidence="6">cv. AL8/78</strain>
    </source>
</reference>
<evidence type="ECO:0000256" key="1">
    <source>
        <dbReference type="ARBA" id="ARBA00004123"/>
    </source>
</evidence>
<organism evidence="6 7">
    <name type="scientific">Aegilops tauschii subsp. strangulata</name>
    <name type="common">Goatgrass</name>
    <dbReference type="NCBI Taxonomy" id="200361"/>
    <lineage>
        <taxon>Eukaryota</taxon>
        <taxon>Viridiplantae</taxon>
        <taxon>Streptophyta</taxon>
        <taxon>Embryophyta</taxon>
        <taxon>Tracheophyta</taxon>
        <taxon>Spermatophyta</taxon>
        <taxon>Magnoliopsida</taxon>
        <taxon>Liliopsida</taxon>
        <taxon>Poales</taxon>
        <taxon>Poaceae</taxon>
        <taxon>BOP clade</taxon>
        <taxon>Pooideae</taxon>
        <taxon>Triticodae</taxon>
        <taxon>Triticeae</taxon>
        <taxon>Triticinae</taxon>
        <taxon>Aegilops</taxon>
    </lineage>
</organism>
<evidence type="ECO:0000313" key="7">
    <source>
        <dbReference type="Proteomes" id="UP000015105"/>
    </source>
</evidence>
<dbReference type="PANTHER" id="PTHR13516:SF11">
    <property type="entry name" value="EXPRESSED PROTEIN"/>
    <property type="match status" value="1"/>
</dbReference>
<dbReference type="EnsemblPlants" id="AET4Gv20136200.3">
    <property type="protein sequence ID" value="AET4Gv20136200.3"/>
    <property type="gene ID" value="AET4Gv20136200"/>
</dbReference>
<reference evidence="7" key="2">
    <citation type="journal article" date="2017" name="Nat. Plants">
        <title>The Aegilops tauschii genome reveals multiple impacts of transposons.</title>
        <authorList>
            <person name="Zhao G."/>
            <person name="Zou C."/>
            <person name="Li K."/>
            <person name="Wang K."/>
            <person name="Li T."/>
            <person name="Gao L."/>
            <person name="Zhang X."/>
            <person name="Wang H."/>
            <person name="Yang Z."/>
            <person name="Liu X."/>
            <person name="Jiang W."/>
            <person name="Mao L."/>
            <person name="Kong X."/>
            <person name="Jiao Y."/>
            <person name="Jia J."/>
        </authorList>
    </citation>
    <scope>NUCLEOTIDE SEQUENCE [LARGE SCALE GENOMIC DNA]</scope>
    <source>
        <strain evidence="7">cv. AL8/78</strain>
    </source>
</reference>
<dbReference type="SUPFAM" id="SSF82704">
    <property type="entry name" value="AlbA-like"/>
    <property type="match status" value="1"/>
</dbReference>
<evidence type="ECO:0000313" key="6">
    <source>
        <dbReference type="EnsemblPlants" id="AET4Gv20136200.3"/>
    </source>
</evidence>
<keyword evidence="3" id="KW-0539">Nucleus</keyword>
<reference evidence="7" key="1">
    <citation type="journal article" date="2014" name="Science">
        <title>Ancient hybridizations among the ancestral genomes of bread wheat.</title>
        <authorList>
            <consortium name="International Wheat Genome Sequencing Consortium,"/>
            <person name="Marcussen T."/>
            <person name="Sandve S.R."/>
            <person name="Heier L."/>
            <person name="Spannagl M."/>
            <person name="Pfeifer M."/>
            <person name="Jakobsen K.S."/>
            <person name="Wulff B.B."/>
            <person name="Steuernagel B."/>
            <person name="Mayer K.F."/>
            <person name="Olsen O.A."/>
        </authorList>
    </citation>
    <scope>NUCLEOTIDE SEQUENCE [LARGE SCALE GENOMIC DNA]</scope>
    <source>
        <strain evidence="7">cv. AL8/78</strain>
    </source>
</reference>
<dbReference type="InterPro" id="IPR002775">
    <property type="entry name" value="DNA/RNA-bd_Alba-like"/>
</dbReference>
<dbReference type="Pfam" id="PF01918">
    <property type="entry name" value="Alba"/>
    <property type="match status" value="1"/>
</dbReference>
<dbReference type="Gene3D" id="3.30.110.20">
    <property type="entry name" value="Alba-like domain"/>
    <property type="match status" value="1"/>
</dbReference>
<feature type="compositionally biased region" description="Basic and acidic residues" evidence="4">
    <location>
        <begin position="1"/>
        <end position="16"/>
    </location>
</feature>
<evidence type="ECO:0000259" key="5">
    <source>
        <dbReference type="Pfam" id="PF01918"/>
    </source>
</evidence>
<dbReference type="InterPro" id="IPR051958">
    <property type="entry name" value="Alba-like_NAB"/>
</dbReference>
<dbReference type="Proteomes" id="UP000015105">
    <property type="component" value="Chromosome 4D"/>
</dbReference>
<feature type="region of interest" description="Disordered" evidence="4">
    <location>
        <begin position="137"/>
        <end position="167"/>
    </location>
</feature>
<feature type="region of interest" description="Disordered" evidence="4">
    <location>
        <begin position="1"/>
        <end position="42"/>
    </location>
</feature>
<comment type="similarity">
    <text evidence="2">Belongs to the histone-like Alba family.</text>
</comment>
<evidence type="ECO:0000256" key="2">
    <source>
        <dbReference type="ARBA" id="ARBA00008018"/>
    </source>
</evidence>
<dbReference type="GO" id="GO:0005634">
    <property type="term" value="C:nucleus"/>
    <property type="evidence" value="ECO:0007669"/>
    <property type="project" value="UniProtKB-SubCell"/>
</dbReference>
<evidence type="ECO:0000256" key="4">
    <source>
        <dbReference type="SAM" id="MobiDB-lite"/>
    </source>
</evidence>
<dbReference type="Gramene" id="AET4Gv20136200.3">
    <property type="protein sequence ID" value="AET4Gv20136200.3"/>
    <property type="gene ID" value="AET4Gv20136200"/>
</dbReference>
<comment type="subcellular location">
    <subcellularLocation>
        <location evidence="1">Nucleus</location>
    </subcellularLocation>
</comment>
<name>A0A453HBV3_AEGTS</name>
<accession>A0A453HBV3</accession>
<reference evidence="6" key="4">
    <citation type="submission" date="2019-03" db="UniProtKB">
        <authorList>
            <consortium name="EnsemblPlants"/>
        </authorList>
    </citation>
    <scope>IDENTIFICATION</scope>
</reference>
<dbReference type="InterPro" id="IPR036882">
    <property type="entry name" value="Alba-like_dom_sf"/>
</dbReference>
<dbReference type="GO" id="GO:0003723">
    <property type="term" value="F:RNA binding"/>
    <property type="evidence" value="ECO:0007669"/>
    <property type="project" value="TreeGrafter"/>
</dbReference>
<protein>
    <recommendedName>
        <fullName evidence="5">DNA/RNA-binding protein Alba-like domain-containing protein</fullName>
    </recommendedName>
</protein>
<feature type="compositionally biased region" description="Low complexity" evidence="4">
    <location>
        <begin position="146"/>
        <end position="167"/>
    </location>
</feature>
<feature type="domain" description="DNA/RNA-binding protein Alba-like" evidence="5">
    <location>
        <begin position="58"/>
        <end position="97"/>
    </location>
</feature>
<dbReference type="PANTHER" id="PTHR13516">
    <property type="entry name" value="RIBONUCLEASE P SUBUNIT P25"/>
    <property type="match status" value="1"/>
</dbReference>
<evidence type="ECO:0000256" key="3">
    <source>
        <dbReference type="ARBA" id="ARBA00023242"/>
    </source>
</evidence>
<keyword evidence="7" id="KW-1185">Reference proteome</keyword>
<dbReference type="AlphaFoldDB" id="A0A453HBV3"/>
<reference evidence="6" key="5">
    <citation type="journal article" date="2021" name="G3 (Bethesda)">
        <title>Aegilops tauschii genome assembly Aet v5.0 features greater sequence contiguity and improved annotation.</title>
        <authorList>
            <person name="Wang L."/>
            <person name="Zhu T."/>
            <person name="Rodriguez J.C."/>
            <person name="Deal K.R."/>
            <person name="Dubcovsky J."/>
            <person name="McGuire P.E."/>
            <person name="Lux T."/>
            <person name="Spannagl M."/>
            <person name="Mayer K.F.X."/>
            <person name="Baldrich P."/>
            <person name="Meyers B.C."/>
            <person name="Huo N."/>
            <person name="Gu Y.Q."/>
            <person name="Zhou H."/>
            <person name="Devos K.M."/>
            <person name="Bennetzen J.L."/>
            <person name="Unver T."/>
            <person name="Budak H."/>
            <person name="Gulick P.J."/>
            <person name="Galiba G."/>
            <person name="Kalapos B."/>
            <person name="Nelson D.R."/>
            <person name="Li P."/>
            <person name="You F.M."/>
            <person name="Luo M.C."/>
            <person name="Dvorak J."/>
        </authorList>
    </citation>
    <scope>NUCLEOTIDE SEQUENCE [LARGE SCALE GENOMIC DNA]</scope>
    <source>
        <strain evidence="6">cv. AL8/78</strain>
    </source>
</reference>
<sequence length="211" mass="23703">PPGDERRPAPRARDGQVPEGGAAAARVGHRRERDPNHRPGAYPQLCLLRHVPPPEDRKIKEIVLKAMGQAISKSVAVTEIIKKRVPGLYQDTNISSVSITDVWEPIEEGLVPLEMTRHVSMISITLSPVDLDQNSPGYQSPAYVDQPRQQQRLQQAPAPLRQPRQQPSDYDGMIVIVRTCFCTSVVQTYHDCCSVRLLCEGSWQRKGPWTW</sequence>
<proteinExistence type="inferred from homology"/>